<dbReference type="EMBL" id="CP001940">
    <property type="protein sequence ID" value="ADH86963.1"/>
    <property type="molecule type" value="Genomic_DNA"/>
</dbReference>
<dbReference type="NCBIfam" id="NF038037">
    <property type="entry name" value="cytob_DsrM"/>
    <property type="match status" value="1"/>
</dbReference>
<evidence type="ECO:0000313" key="11">
    <source>
        <dbReference type="Proteomes" id="UP000001508"/>
    </source>
</evidence>
<feature type="transmembrane region" description="Helical" evidence="8">
    <location>
        <begin position="164"/>
        <end position="188"/>
    </location>
</feature>
<name>D6Z6X6_DESAT</name>
<evidence type="ECO:0000259" key="9">
    <source>
        <dbReference type="Pfam" id="PF02665"/>
    </source>
</evidence>
<evidence type="ECO:0000256" key="3">
    <source>
        <dbReference type="ARBA" id="ARBA00022692"/>
    </source>
</evidence>
<feature type="domain" description="NarG-like" evidence="9">
    <location>
        <begin position="122"/>
        <end position="276"/>
    </location>
</feature>
<dbReference type="KEGG" id="dak:DaAHT2_2298"/>
<dbReference type="HOGENOM" id="CLU_067516_0_0_7"/>
<evidence type="ECO:0000313" key="10">
    <source>
        <dbReference type="EMBL" id="ADH86963.1"/>
    </source>
</evidence>
<keyword evidence="4 8" id="KW-1133">Transmembrane helix</keyword>
<evidence type="ECO:0000256" key="8">
    <source>
        <dbReference type="SAM" id="Phobius"/>
    </source>
</evidence>
<dbReference type="Proteomes" id="UP000001508">
    <property type="component" value="Chromosome"/>
</dbReference>
<proteinExistence type="predicted"/>
<comment type="subcellular location">
    <subcellularLocation>
        <location evidence="1">Cell membrane</location>
        <topology evidence="1">Multi-pass membrane protein</topology>
    </subcellularLocation>
</comment>
<dbReference type="AlphaFoldDB" id="D6Z6X6"/>
<dbReference type="InterPro" id="IPR036197">
    <property type="entry name" value="NarG-like_sf"/>
</dbReference>
<dbReference type="InterPro" id="IPR023234">
    <property type="entry name" value="NarG-like_domain"/>
</dbReference>
<evidence type="ECO:0000256" key="7">
    <source>
        <dbReference type="SAM" id="MobiDB-lite"/>
    </source>
</evidence>
<keyword evidence="3 8" id="KW-0812">Transmembrane</keyword>
<evidence type="ECO:0000256" key="6">
    <source>
        <dbReference type="ARBA" id="ARBA00023136"/>
    </source>
</evidence>
<sequence>MRVLKAFIAVVALVLVALVVAQVPGGQSLLGIVLPYLAFAIFLGGFIYKVVYWAKSPVPFRIPTTCGQENSLPFIKQNKLDCPTTKGQVVGRMLLEVLLFRSLFRNTRASIHDGPTLAYGSNKWLWLFALLFHYSFLVIILRHMRLFTDPIAGFVPMLEFADGFLEVGATTIYQSSFILLAAVTFLFLRRVVRPYLRYISLPADYFPLLLIFGIGLSGILMRHVFRVDIVSVKELTMGLVTFSPSIEGQIGAIFFVHIFLVCVLLAYFPFSKLMHLGGVFMSPTRNMANNSRMVRHENPWNDPNIKPHSYASYEDEFRQFMVDADLPVEKQPEPATAEPEAEEAAPTEEPKA</sequence>
<dbReference type="InParanoid" id="D6Z6X6"/>
<keyword evidence="6 8" id="KW-0472">Membrane</keyword>
<reference evidence="11" key="1">
    <citation type="submission" date="2010-02" db="EMBL/GenBank/DDBJ databases">
        <title>Complete sequence of Desulfurivibrio alkaliphilus AHT2.</title>
        <authorList>
            <consortium name="US DOE Joint Genome Institute"/>
            <person name="Pitluck S."/>
            <person name="Chertkov O."/>
            <person name="Detter J.C."/>
            <person name="Han C."/>
            <person name="Tapia R."/>
            <person name="Larimer F."/>
            <person name="Land M."/>
            <person name="Hauser L."/>
            <person name="Kyrpides N."/>
            <person name="Mikhailova N."/>
            <person name="Sorokin D.Y."/>
            <person name="Muyzer G."/>
            <person name="Woyke T."/>
        </authorList>
    </citation>
    <scope>NUCLEOTIDE SEQUENCE [LARGE SCALE GENOMIC DNA]</scope>
    <source>
        <strain evidence="11">DSM 19089 / UNIQEM U267 / AHT2</strain>
    </source>
</reference>
<accession>D6Z6X6</accession>
<evidence type="ECO:0000256" key="4">
    <source>
        <dbReference type="ARBA" id="ARBA00022989"/>
    </source>
</evidence>
<dbReference type="GO" id="GO:0005886">
    <property type="term" value="C:plasma membrane"/>
    <property type="evidence" value="ECO:0007669"/>
    <property type="project" value="UniProtKB-SubCell"/>
</dbReference>
<dbReference type="RefSeq" id="WP_013164477.1">
    <property type="nucleotide sequence ID" value="NC_014216.1"/>
</dbReference>
<feature type="transmembrane region" description="Helical" evidence="8">
    <location>
        <begin position="31"/>
        <end position="51"/>
    </location>
</feature>
<dbReference type="STRING" id="589865.DaAHT2_2298"/>
<gene>
    <name evidence="10" type="ordered locus">DaAHT2_2298</name>
</gene>
<evidence type="ECO:0000256" key="1">
    <source>
        <dbReference type="ARBA" id="ARBA00004651"/>
    </source>
</evidence>
<organism evidence="10 11">
    <name type="scientific">Desulfurivibrio alkaliphilus (strain DSM 19089 / UNIQEM U267 / AHT2)</name>
    <dbReference type="NCBI Taxonomy" id="589865"/>
    <lineage>
        <taxon>Bacteria</taxon>
        <taxon>Pseudomonadati</taxon>
        <taxon>Thermodesulfobacteriota</taxon>
        <taxon>Desulfobulbia</taxon>
        <taxon>Desulfobulbales</taxon>
        <taxon>Desulfobulbaceae</taxon>
        <taxon>Desulfurivibrio</taxon>
    </lineage>
</organism>
<evidence type="ECO:0000256" key="2">
    <source>
        <dbReference type="ARBA" id="ARBA00022475"/>
    </source>
</evidence>
<keyword evidence="5" id="KW-0560">Oxidoreductase</keyword>
<dbReference type="Pfam" id="PF02665">
    <property type="entry name" value="Nitrate_red_gam"/>
    <property type="match status" value="1"/>
</dbReference>
<protein>
    <submittedName>
        <fullName evidence="10">Nitrate reductase gamma subunit</fullName>
    </submittedName>
</protein>
<evidence type="ECO:0000256" key="5">
    <source>
        <dbReference type="ARBA" id="ARBA00023002"/>
    </source>
</evidence>
<dbReference type="eggNOG" id="COG2181">
    <property type="taxonomic scope" value="Bacteria"/>
</dbReference>
<feature type="transmembrane region" description="Helical" evidence="8">
    <location>
        <begin position="208"/>
        <end position="225"/>
    </location>
</feature>
<dbReference type="GO" id="GO:0016491">
    <property type="term" value="F:oxidoreductase activity"/>
    <property type="evidence" value="ECO:0007669"/>
    <property type="project" value="UniProtKB-KW"/>
</dbReference>
<dbReference type="InterPro" id="IPR047660">
    <property type="entry name" value="DsrM"/>
</dbReference>
<dbReference type="Gene3D" id="1.20.950.20">
    <property type="entry name" value="Transmembrane di-heme cytochromes, Chain C"/>
    <property type="match status" value="1"/>
</dbReference>
<dbReference type="SUPFAM" id="SSF103501">
    <property type="entry name" value="Respiratory nitrate reductase 1 gamma chain"/>
    <property type="match status" value="1"/>
</dbReference>
<dbReference type="OrthoDB" id="9769404at2"/>
<feature type="transmembrane region" description="Helical" evidence="8">
    <location>
        <begin position="245"/>
        <end position="268"/>
    </location>
</feature>
<keyword evidence="2" id="KW-1003">Cell membrane</keyword>
<feature type="transmembrane region" description="Helical" evidence="8">
    <location>
        <begin position="124"/>
        <end position="144"/>
    </location>
</feature>
<keyword evidence="11" id="KW-1185">Reference proteome</keyword>
<feature type="region of interest" description="Disordered" evidence="7">
    <location>
        <begin position="328"/>
        <end position="352"/>
    </location>
</feature>